<organism evidence="2 3">
    <name type="scientific">Paraphoma chrysanthemicola</name>
    <dbReference type="NCBI Taxonomy" id="798071"/>
    <lineage>
        <taxon>Eukaryota</taxon>
        <taxon>Fungi</taxon>
        <taxon>Dikarya</taxon>
        <taxon>Ascomycota</taxon>
        <taxon>Pezizomycotina</taxon>
        <taxon>Dothideomycetes</taxon>
        <taxon>Pleosporomycetidae</taxon>
        <taxon>Pleosporales</taxon>
        <taxon>Pleosporineae</taxon>
        <taxon>Phaeosphaeriaceae</taxon>
        <taxon>Paraphoma</taxon>
    </lineage>
</organism>
<dbReference type="Proteomes" id="UP000813461">
    <property type="component" value="Unassembled WGS sequence"/>
</dbReference>
<reference evidence="2" key="1">
    <citation type="journal article" date="2021" name="Nat. Commun.">
        <title>Genetic determinants of endophytism in the Arabidopsis root mycobiome.</title>
        <authorList>
            <person name="Mesny F."/>
            <person name="Miyauchi S."/>
            <person name="Thiergart T."/>
            <person name="Pickel B."/>
            <person name="Atanasova L."/>
            <person name="Karlsson M."/>
            <person name="Huettel B."/>
            <person name="Barry K.W."/>
            <person name="Haridas S."/>
            <person name="Chen C."/>
            <person name="Bauer D."/>
            <person name="Andreopoulos W."/>
            <person name="Pangilinan J."/>
            <person name="LaButti K."/>
            <person name="Riley R."/>
            <person name="Lipzen A."/>
            <person name="Clum A."/>
            <person name="Drula E."/>
            <person name="Henrissat B."/>
            <person name="Kohler A."/>
            <person name="Grigoriev I.V."/>
            <person name="Martin F.M."/>
            <person name="Hacquard S."/>
        </authorList>
    </citation>
    <scope>NUCLEOTIDE SEQUENCE</scope>
    <source>
        <strain evidence="2">MPI-SDFR-AT-0120</strain>
    </source>
</reference>
<gene>
    <name evidence="2" type="ORF">FB567DRAFT_555823</name>
</gene>
<feature type="chain" id="PRO_5035468661" evidence="1">
    <location>
        <begin position="17"/>
        <end position="101"/>
    </location>
</feature>
<proteinExistence type="predicted"/>
<comment type="caution">
    <text evidence="2">The sequence shown here is derived from an EMBL/GenBank/DDBJ whole genome shotgun (WGS) entry which is preliminary data.</text>
</comment>
<feature type="signal peptide" evidence="1">
    <location>
        <begin position="1"/>
        <end position="16"/>
    </location>
</feature>
<evidence type="ECO:0000313" key="2">
    <source>
        <dbReference type="EMBL" id="KAH7067054.1"/>
    </source>
</evidence>
<dbReference type="AlphaFoldDB" id="A0A8K0QSM3"/>
<keyword evidence="1" id="KW-0732">Signal</keyword>
<evidence type="ECO:0000256" key="1">
    <source>
        <dbReference type="SAM" id="SignalP"/>
    </source>
</evidence>
<keyword evidence="3" id="KW-1185">Reference proteome</keyword>
<accession>A0A8K0QSM3</accession>
<dbReference type="EMBL" id="JAGMVJ010000037">
    <property type="protein sequence ID" value="KAH7067054.1"/>
    <property type="molecule type" value="Genomic_DNA"/>
</dbReference>
<evidence type="ECO:0000313" key="3">
    <source>
        <dbReference type="Proteomes" id="UP000813461"/>
    </source>
</evidence>
<sequence>MKLLLILATLLGLGAAAPSLRGSDGSLPTTIEEQTCGIALMPRIVSLRRTANSSIVVPASRQREVHRLFLDRPAAANYSIGLSDFMSAVSMWSWWFSSSNG</sequence>
<name>A0A8K0QSM3_9PLEO</name>
<protein>
    <submittedName>
        <fullName evidence="2">Uncharacterized protein</fullName>
    </submittedName>
</protein>